<gene>
    <name evidence="1" type="ORF">HPP92_008807</name>
</gene>
<dbReference type="Proteomes" id="UP000639772">
    <property type="component" value="Unassembled WGS sequence"/>
</dbReference>
<proteinExistence type="predicted"/>
<evidence type="ECO:0000313" key="2">
    <source>
        <dbReference type="Proteomes" id="UP000639772"/>
    </source>
</evidence>
<organism evidence="1 2">
    <name type="scientific">Vanilla planifolia</name>
    <name type="common">Vanilla</name>
    <dbReference type="NCBI Taxonomy" id="51239"/>
    <lineage>
        <taxon>Eukaryota</taxon>
        <taxon>Viridiplantae</taxon>
        <taxon>Streptophyta</taxon>
        <taxon>Embryophyta</taxon>
        <taxon>Tracheophyta</taxon>
        <taxon>Spermatophyta</taxon>
        <taxon>Magnoliopsida</taxon>
        <taxon>Liliopsida</taxon>
        <taxon>Asparagales</taxon>
        <taxon>Orchidaceae</taxon>
        <taxon>Vanilloideae</taxon>
        <taxon>Vanilleae</taxon>
        <taxon>Vanilla</taxon>
    </lineage>
</organism>
<name>A0A835V609_VANPL</name>
<reference evidence="1 2" key="1">
    <citation type="journal article" date="2020" name="Nat. Food">
        <title>A phased Vanilla planifolia genome enables genetic improvement of flavour and production.</title>
        <authorList>
            <person name="Hasing T."/>
            <person name="Tang H."/>
            <person name="Brym M."/>
            <person name="Khazi F."/>
            <person name="Huang T."/>
            <person name="Chambers A.H."/>
        </authorList>
    </citation>
    <scope>NUCLEOTIDE SEQUENCE [LARGE SCALE GENOMIC DNA]</scope>
    <source>
        <tissue evidence="1">Leaf</tissue>
    </source>
</reference>
<dbReference type="EMBL" id="JADCNM010000004">
    <property type="protein sequence ID" value="KAG0486712.1"/>
    <property type="molecule type" value="Genomic_DNA"/>
</dbReference>
<accession>A0A835V609</accession>
<dbReference type="AlphaFoldDB" id="A0A835V609"/>
<comment type="caution">
    <text evidence="1">The sequence shown here is derived from an EMBL/GenBank/DDBJ whole genome shotgun (WGS) entry which is preliminary data.</text>
</comment>
<sequence>MNVTVDVMTDRVVLDTNATAAVVVEGRVKNEQLYGRARQGQLAWHLQEESRHISQLYFHCRCRGEDACEQILLFQGESHQVAVVSIRNTGRNGKARQSDAELIG</sequence>
<protein>
    <submittedName>
        <fullName evidence="1">Uncharacterized protein</fullName>
    </submittedName>
</protein>
<evidence type="ECO:0000313" key="1">
    <source>
        <dbReference type="EMBL" id="KAG0486712.1"/>
    </source>
</evidence>